<protein>
    <submittedName>
        <fullName evidence="2">GPW/gp25 family protein</fullName>
    </submittedName>
</protein>
<dbReference type="Proteomes" id="UP001298424">
    <property type="component" value="Unassembled WGS sequence"/>
</dbReference>
<proteinExistence type="predicted"/>
<evidence type="ECO:0000259" key="1">
    <source>
        <dbReference type="Pfam" id="PF04965"/>
    </source>
</evidence>
<dbReference type="Gene3D" id="3.10.450.40">
    <property type="match status" value="1"/>
</dbReference>
<dbReference type="SUPFAM" id="SSF160719">
    <property type="entry name" value="gpW/gp25-like"/>
    <property type="match status" value="1"/>
</dbReference>
<dbReference type="EMBL" id="JAKOOW010000009">
    <property type="protein sequence ID" value="MCG6503499.1"/>
    <property type="molecule type" value="Genomic_DNA"/>
</dbReference>
<organism evidence="2 3">
    <name type="scientific">Kingella pumchi</name>
    <dbReference type="NCBI Taxonomy" id="2779506"/>
    <lineage>
        <taxon>Bacteria</taxon>
        <taxon>Pseudomonadati</taxon>
        <taxon>Pseudomonadota</taxon>
        <taxon>Betaproteobacteria</taxon>
        <taxon>Neisseriales</taxon>
        <taxon>Neisseriaceae</taxon>
        <taxon>Kingella</taxon>
    </lineage>
</organism>
<reference evidence="2 3" key="1">
    <citation type="submission" date="2022-02" db="EMBL/GenBank/DDBJ databases">
        <title>Genome sequence data of Kingella unionensis sp. nov. strain CICC 24913 (CCUG 75125).</title>
        <authorList>
            <person name="Xiao M."/>
        </authorList>
    </citation>
    <scope>NUCLEOTIDE SEQUENCE [LARGE SCALE GENOMIC DNA]</scope>
    <source>
        <strain evidence="2 3">CICC 24913</strain>
    </source>
</reference>
<gene>
    <name evidence="2" type="ORF">MB824_03185</name>
</gene>
<keyword evidence="3" id="KW-1185">Reference proteome</keyword>
<name>A0ABS9NL27_9NEIS</name>
<accession>A0ABS9NL27</accession>
<dbReference type="InterPro" id="IPR007048">
    <property type="entry name" value="IraD/Gp25-like"/>
</dbReference>
<feature type="domain" description="IraD/Gp25-like" evidence="1">
    <location>
        <begin position="12"/>
        <end position="99"/>
    </location>
</feature>
<dbReference type="RefSeq" id="WP_238745891.1">
    <property type="nucleotide sequence ID" value="NZ_JAKOOW010000009.1"/>
</dbReference>
<dbReference type="Pfam" id="PF04965">
    <property type="entry name" value="GPW_gp25"/>
    <property type="match status" value="1"/>
</dbReference>
<comment type="caution">
    <text evidence="2">The sequence shown here is derived from an EMBL/GenBank/DDBJ whole genome shotgun (WGS) entry which is preliminary data.</text>
</comment>
<evidence type="ECO:0000313" key="3">
    <source>
        <dbReference type="Proteomes" id="UP001298424"/>
    </source>
</evidence>
<evidence type="ECO:0000313" key="2">
    <source>
        <dbReference type="EMBL" id="MCG6503499.1"/>
    </source>
</evidence>
<sequence>MMDAATGRLMPLAEHVRQSIRNILFTRIGTRIEREEYGSLLPLLIDAPLNEATLLQCNAAVIAAVARWEPRFTVAAAQTLADPAGGGVKIRLSGSLNGQAYQFEIDQHGN</sequence>